<evidence type="ECO:0000313" key="3">
    <source>
        <dbReference type="Proteomes" id="UP000193719"/>
    </source>
</evidence>
<dbReference type="Gene3D" id="2.60.40.150">
    <property type="entry name" value="C2 domain"/>
    <property type="match status" value="1"/>
</dbReference>
<dbReference type="InterPro" id="IPR035892">
    <property type="entry name" value="C2_domain_sf"/>
</dbReference>
<dbReference type="PROSITE" id="PS50004">
    <property type="entry name" value="C2"/>
    <property type="match status" value="1"/>
</dbReference>
<protein>
    <recommendedName>
        <fullName evidence="1">C2 domain-containing protein</fullName>
    </recommendedName>
</protein>
<dbReference type="Pfam" id="PF15729">
    <property type="entry name" value="CTSRT"/>
    <property type="match status" value="1"/>
</dbReference>
<accession>A0A1Y1VF48</accession>
<dbReference type="Proteomes" id="UP000193719">
    <property type="component" value="Unassembled WGS sequence"/>
</dbReference>
<dbReference type="EMBL" id="MCFH01000013">
    <property type="protein sequence ID" value="ORX53355.1"/>
    <property type="molecule type" value="Genomic_DNA"/>
</dbReference>
<evidence type="ECO:0000313" key="2">
    <source>
        <dbReference type="EMBL" id="ORX53355.1"/>
    </source>
</evidence>
<name>A0A1Y1VF48_9FUNG</name>
<gene>
    <name evidence="2" type="ORF">BCR36DRAFT_411131</name>
</gene>
<keyword evidence="3" id="KW-1185">Reference proteome</keyword>
<evidence type="ECO:0000259" key="1">
    <source>
        <dbReference type="PROSITE" id="PS50004"/>
    </source>
</evidence>
<proteinExistence type="predicted"/>
<reference evidence="2 3" key="2">
    <citation type="submission" date="2016-08" db="EMBL/GenBank/DDBJ databases">
        <title>Pervasive Adenine N6-methylation of Active Genes in Fungi.</title>
        <authorList>
            <consortium name="DOE Joint Genome Institute"/>
            <person name="Mondo S.J."/>
            <person name="Dannebaum R.O."/>
            <person name="Kuo R.C."/>
            <person name="Labutti K."/>
            <person name="Haridas S."/>
            <person name="Kuo A."/>
            <person name="Salamov A."/>
            <person name="Ahrendt S.R."/>
            <person name="Lipzen A."/>
            <person name="Sullivan W."/>
            <person name="Andreopoulos W.B."/>
            <person name="Clum A."/>
            <person name="Lindquist E."/>
            <person name="Daum C."/>
            <person name="Ramamoorthy G.K."/>
            <person name="Gryganskyi A."/>
            <person name="Culley D."/>
            <person name="Magnuson J.K."/>
            <person name="James T.Y."/>
            <person name="O'Malley M.A."/>
            <person name="Stajich J.E."/>
            <person name="Spatafora J.W."/>
            <person name="Visel A."/>
            <person name="Grigoriev I.V."/>
        </authorList>
    </citation>
    <scope>NUCLEOTIDE SEQUENCE [LARGE SCALE GENOMIC DNA]</scope>
    <source>
        <strain evidence="3">finn</strain>
    </source>
</reference>
<dbReference type="AlphaFoldDB" id="A0A1Y1VF48"/>
<feature type="domain" description="C2" evidence="1">
    <location>
        <begin position="41"/>
        <end position="161"/>
    </location>
</feature>
<dbReference type="SUPFAM" id="SSF49562">
    <property type="entry name" value="C2 domain (Calcium/lipid-binding domain, CaLB)"/>
    <property type="match status" value="1"/>
</dbReference>
<organism evidence="2 3">
    <name type="scientific">Piromyces finnis</name>
    <dbReference type="NCBI Taxonomy" id="1754191"/>
    <lineage>
        <taxon>Eukaryota</taxon>
        <taxon>Fungi</taxon>
        <taxon>Fungi incertae sedis</taxon>
        <taxon>Chytridiomycota</taxon>
        <taxon>Chytridiomycota incertae sedis</taxon>
        <taxon>Neocallimastigomycetes</taxon>
        <taxon>Neocallimastigales</taxon>
        <taxon>Neocallimastigaceae</taxon>
        <taxon>Piromyces</taxon>
    </lineage>
</organism>
<dbReference type="OrthoDB" id="2144823at2759"/>
<dbReference type="InterPro" id="IPR048363">
    <property type="entry name" value="CTSRT_C2"/>
</dbReference>
<comment type="caution">
    <text evidence="2">The sequence shown here is derived from an EMBL/GenBank/DDBJ whole genome shotgun (WGS) entry which is preliminary data.</text>
</comment>
<sequence>MNFYEDPDEKPNDFLVTIDEQREKKDVELDEIAAIQRYFLASEDIRPSLNGVVSVTIRTLNLSDITNMNYMINDINNVYAILKLRTLSTRTKIIINDANTLSFNQTAHFPASVIKNKRHPYNLLSINVFGFDMDIKESKKIGNVYFHLHDIISMSPIFGSYDIWNNELFVGTIDLEITFNYGTFGYGYSNQLNEHLSDPVEMCTYSLFPRINPSEGLSRQTDNIISLTATTHPNFIPFNCKVLLSYGLDIHPIIKNNKSLTYYPKKIEKILSSDNEAKIKDFFNYYYSIHDRGKRILILHKYFLNEKVETNIHETSDRKDNHVGNISEAMNMKIEKNNTDDNIPSKFYIQFVNQVKSLFSYFKK</sequence>
<dbReference type="InterPro" id="IPR000008">
    <property type="entry name" value="C2_dom"/>
</dbReference>
<reference evidence="2 3" key="1">
    <citation type="submission" date="2016-08" db="EMBL/GenBank/DDBJ databases">
        <title>Genomes of anaerobic fungi encode conserved fungal cellulosomes for biomass hydrolysis.</title>
        <authorList>
            <consortium name="DOE Joint Genome Institute"/>
            <person name="Haitjema C.H."/>
            <person name="Gilmore S.P."/>
            <person name="Henske J.K."/>
            <person name="Solomon K.V."/>
            <person name="De Groot R."/>
            <person name="Kuo A."/>
            <person name="Mondo S.J."/>
            <person name="Salamov A.A."/>
            <person name="Labutti K."/>
            <person name="Zhao Z."/>
            <person name="Chiniquy J."/>
            <person name="Barry K."/>
            <person name="Brewer H.M."/>
            <person name="Purvine S.O."/>
            <person name="Wright A.T."/>
            <person name="Boxma B."/>
            <person name="Van Alen T."/>
            <person name="Hackstein J.H."/>
            <person name="Baker S.E."/>
            <person name="Grigoriev I.V."/>
            <person name="O'Malley M.A."/>
        </authorList>
    </citation>
    <scope>NUCLEOTIDE SEQUENCE [LARGE SCALE GENOMIC DNA]</scope>
    <source>
        <strain evidence="3">finn</strain>
    </source>
</reference>